<proteinExistence type="predicted"/>
<feature type="domain" description="Glycosyl transferase family 1" evidence="2">
    <location>
        <begin position="191"/>
        <end position="338"/>
    </location>
</feature>
<dbReference type="SUPFAM" id="SSF53756">
    <property type="entry name" value="UDP-Glycosyltransferase/glycogen phosphorylase"/>
    <property type="match status" value="1"/>
</dbReference>
<dbReference type="Pfam" id="PF13439">
    <property type="entry name" value="Glyco_transf_4"/>
    <property type="match status" value="1"/>
</dbReference>
<dbReference type="GO" id="GO:0009103">
    <property type="term" value="P:lipopolysaccharide biosynthetic process"/>
    <property type="evidence" value="ECO:0007669"/>
    <property type="project" value="TreeGrafter"/>
</dbReference>
<dbReference type="EMBL" id="CP027657">
    <property type="protein sequence ID" value="AVO55241.1"/>
    <property type="molecule type" value="Genomic_DNA"/>
</dbReference>
<name>A0A2R3QTW9_ECTME</name>
<dbReference type="InterPro" id="IPR028098">
    <property type="entry name" value="Glyco_trans_4-like_N"/>
</dbReference>
<dbReference type="InterPro" id="IPR001296">
    <property type="entry name" value="Glyco_trans_1"/>
</dbReference>
<dbReference type="GO" id="GO:0016757">
    <property type="term" value="F:glycosyltransferase activity"/>
    <property type="evidence" value="ECO:0007669"/>
    <property type="project" value="InterPro"/>
</dbReference>
<evidence type="ECO:0000259" key="2">
    <source>
        <dbReference type="Pfam" id="PF00534"/>
    </source>
</evidence>
<keyword evidence="1 4" id="KW-0808">Transferase</keyword>
<dbReference type="RefSeq" id="WP_106740325.1">
    <property type="nucleotide sequence ID" value="NZ_CP027657.1"/>
</dbReference>
<dbReference type="Gene3D" id="3.40.50.2000">
    <property type="entry name" value="Glycogen Phosphorylase B"/>
    <property type="match status" value="2"/>
</dbReference>
<dbReference type="CDD" id="cd03809">
    <property type="entry name" value="GT4_MtfB-like"/>
    <property type="match status" value="1"/>
</dbReference>
<gene>
    <name evidence="4" type="ORF">C7A17_21560</name>
</gene>
<reference evidence="4 5" key="1">
    <citation type="submission" date="2018-03" db="EMBL/GenBank/DDBJ databases">
        <title>Complete genome sequence and methylome analysis of Pseudomonas mendocina NEB 698.</title>
        <authorList>
            <person name="Morgan R.D."/>
        </authorList>
    </citation>
    <scope>NUCLEOTIDE SEQUENCE [LARGE SCALE GENOMIC DNA]</scope>
    <source>
        <strain evidence="4 5">NEB698</strain>
    </source>
</reference>
<accession>A0A2R3QTW9</accession>
<protein>
    <submittedName>
        <fullName evidence="4">Glycosyltransferase family 1 protein</fullName>
    </submittedName>
</protein>
<dbReference type="AlphaFoldDB" id="A0A2R3QTW9"/>
<dbReference type="OrthoDB" id="9801609at2"/>
<dbReference type="Proteomes" id="UP000238327">
    <property type="component" value="Chromosome"/>
</dbReference>
<feature type="domain" description="Glycosyltransferase subfamily 4-like N-terminal" evidence="3">
    <location>
        <begin position="15"/>
        <end position="178"/>
    </location>
</feature>
<dbReference type="PANTHER" id="PTHR46401:SF2">
    <property type="entry name" value="GLYCOSYLTRANSFERASE WBBK-RELATED"/>
    <property type="match status" value="1"/>
</dbReference>
<evidence type="ECO:0000259" key="3">
    <source>
        <dbReference type="Pfam" id="PF13439"/>
    </source>
</evidence>
<dbReference type="PANTHER" id="PTHR46401">
    <property type="entry name" value="GLYCOSYLTRANSFERASE WBBK-RELATED"/>
    <property type="match status" value="1"/>
</dbReference>
<dbReference type="Pfam" id="PF00534">
    <property type="entry name" value="Glycos_transf_1"/>
    <property type="match status" value="1"/>
</dbReference>
<evidence type="ECO:0000313" key="5">
    <source>
        <dbReference type="Proteomes" id="UP000238327"/>
    </source>
</evidence>
<evidence type="ECO:0000256" key="1">
    <source>
        <dbReference type="ARBA" id="ARBA00022679"/>
    </source>
</evidence>
<evidence type="ECO:0000313" key="4">
    <source>
        <dbReference type="EMBL" id="AVO55241.1"/>
    </source>
</evidence>
<sequence length="366" mass="40483">MKVVYDHQIFSVQRYGGISRYFFELAKGVAEVAADATVNVNSPLYVNGYLSGASSSLGVLGHHLPVFRGAERICCAANTVLSPVIMGALRPDIVHETYYSSRPSAPRSSRTVITVHDMIHELFPQSFPEQDKTWELKRQAVKRADHVICVSEQTRQDLVRLLDVPLDKTSVVHHGFSLTTSDIEAVDVPARPYLLYVGMRGGYKNFETLLQAYASQPWLKENFDLVAFGGGGFTAYERALIARLGIVAKVHQQGGSDQVLAARYKQAALFVYPSLYEGFGIPPLEAMSYGCPVVCSNTSSIPEVVGAAARMFDPSSTESLAVVLLEVLQRPEACQELRRLGLLRVNEFSWHRCALETHAIYQRVLS</sequence>
<organism evidence="4 5">
    <name type="scientific">Ectopseudomonas mendocina</name>
    <name type="common">Pseudomonas mendocina</name>
    <dbReference type="NCBI Taxonomy" id="300"/>
    <lineage>
        <taxon>Bacteria</taxon>
        <taxon>Pseudomonadati</taxon>
        <taxon>Pseudomonadota</taxon>
        <taxon>Gammaproteobacteria</taxon>
        <taxon>Pseudomonadales</taxon>
        <taxon>Pseudomonadaceae</taxon>
        <taxon>Ectopseudomonas</taxon>
    </lineage>
</organism>